<evidence type="ECO:0000313" key="1">
    <source>
        <dbReference type="EMBL" id="EXB84223.1"/>
    </source>
</evidence>
<dbReference type="Proteomes" id="UP000030645">
    <property type="component" value="Unassembled WGS sequence"/>
</dbReference>
<dbReference type="AlphaFoldDB" id="W9RP31"/>
<name>W9RP31_9ROSA</name>
<proteinExistence type="predicted"/>
<protein>
    <submittedName>
        <fullName evidence="1">Uncharacterized protein</fullName>
    </submittedName>
</protein>
<gene>
    <name evidence="1" type="ORF">L484_006818</name>
</gene>
<keyword evidence="2" id="KW-1185">Reference proteome</keyword>
<reference evidence="2" key="1">
    <citation type="submission" date="2013-01" db="EMBL/GenBank/DDBJ databases">
        <title>Draft Genome Sequence of a Mulberry Tree, Morus notabilis C.K. Schneid.</title>
        <authorList>
            <person name="He N."/>
            <person name="Zhao S."/>
        </authorList>
    </citation>
    <scope>NUCLEOTIDE SEQUENCE</scope>
</reference>
<evidence type="ECO:0000313" key="2">
    <source>
        <dbReference type="Proteomes" id="UP000030645"/>
    </source>
</evidence>
<accession>W9RP31</accession>
<organism evidence="1 2">
    <name type="scientific">Morus notabilis</name>
    <dbReference type="NCBI Taxonomy" id="981085"/>
    <lineage>
        <taxon>Eukaryota</taxon>
        <taxon>Viridiplantae</taxon>
        <taxon>Streptophyta</taxon>
        <taxon>Embryophyta</taxon>
        <taxon>Tracheophyta</taxon>
        <taxon>Spermatophyta</taxon>
        <taxon>Magnoliopsida</taxon>
        <taxon>eudicotyledons</taxon>
        <taxon>Gunneridae</taxon>
        <taxon>Pentapetalae</taxon>
        <taxon>rosids</taxon>
        <taxon>fabids</taxon>
        <taxon>Rosales</taxon>
        <taxon>Moraceae</taxon>
        <taxon>Moreae</taxon>
        <taxon>Morus</taxon>
    </lineage>
</organism>
<sequence>MASLLYPVIVVHLYQRMTVVIRLGCGFKNRKINSGGNRACEELPILWFVIHKMDGMIGHHQPTTAGRALS</sequence>
<dbReference type="EMBL" id="KE344891">
    <property type="protein sequence ID" value="EXB84223.1"/>
    <property type="molecule type" value="Genomic_DNA"/>
</dbReference>